<evidence type="ECO:0000313" key="1">
    <source>
        <dbReference type="EMBL" id="PKC16769.1"/>
    </source>
</evidence>
<sequence>MGVTDSTEDGGYQYDGFLQSGPSTSKKKQREKFQATIHKLPDSMSLATLWTDHRTHSFLSQIKGLKSFRIIQTARGERKLIGYFEKWEDMRNALNTNLGRFFPETLPQRKSKGQRILNPTSITKPAQEADRLIKIRSQTSSMIHHPQIPNEVHQADILYMPYDKVGRFLSHSRRIRRDEVQKAREAKEGQLSPEKPHDQRS</sequence>
<name>A0A2I1EQR3_9GLOM</name>
<reference evidence="1 2" key="2">
    <citation type="submission" date="2017-09" db="EMBL/GenBank/DDBJ databases">
        <title>Extensive intraspecific genome diversity in a model arbuscular mycorrhizal fungus.</title>
        <authorList>
            <person name="Chen E.C."/>
            <person name="Morin E."/>
            <person name="Beaudet D."/>
            <person name="Noel J."/>
            <person name="Ndikumana S."/>
            <person name="Charron P."/>
            <person name="St-Onge C."/>
            <person name="Giorgi J."/>
            <person name="Grigoriev I.V."/>
            <person name="Roux C."/>
            <person name="Martin F.M."/>
            <person name="Corradi N."/>
        </authorList>
    </citation>
    <scope>NUCLEOTIDE SEQUENCE [LARGE SCALE GENOMIC DNA]</scope>
    <source>
        <strain evidence="1 2">A5</strain>
    </source>
</reference>
<dbReference type="VEuPathDB" id="FungiDB:RhiirFUN_021360"/>
<proteinExistence type="predicted"/>
<protein>
    <submittedName>
        <fullName evidence="1">Uncharacterized protein</fullName>
    </submittedName>
</protein>
<dbReference type="EMBL" id="LLXJ01000035">
    <property type="protein sequence ID" value="PKC16769.1"/>
    <property type="molecule type" value="Genomic_DNA"/>
</dbReference>
<evidence type="ECO:0000313" key="2">
    <source>
        <dbReference type="Proteomes" id="UP000232722"/>
    </source>
</evidence>
<comment type="caution">
    <text evidence="1">The sequence shown here is derived from an EMBL/GenBank/DDBJ whole genome shotgun (WGS) entry which is preliminary data.</text>
</comment>
<dbReference type="VEuPathDB" id="FungiDB:FUN_012018"/>
<accession>A0A2I1EQR3</accession>
<reference evidence="1 2" key="1">
    <citation type="submission" date="2016-04" db="EMBL/GenBank/DDBJ databases">
        <title>Genome analyses suggest a sexual origin of heterokaryosis in a supposedly ancient asexual fungus.</title>
        <authorList>
            <person name="Ropars J."/>
            <person name="Sedzielewska K."/>
            <person name="Noel J."/>
            <person name="Charron P."/>
            <person name="Farinelli L."/>
            <person name="Marton T."/>
            <person name="Kruger M."/>
            <person name="Pelin A."/>
            <person name="Brachmann A."/>
            <person name="Corradi N."/>
        </authorList>
    </citation>
    <scope>NUCLEOTIDE SEQUENCE [LARGE SCALE GENOMIC DNA]</scope>
    <source>
        <strain evidence="1 2">A5</strain>
    </source>
</reference>
<dbReference type="AlphaFoldDB" id="A0A2I1EQR3"/>
<organism evidence="1 2">
    <name type="scientific">Rhizophagus irregularis</name>
    <dbReference type="NCBI Taxonomy" id="588596"/>
    <lineage>
        <taxon>Eukaryota</taxon>
        <taxon>Fungi</taxon>
        <taxon>Fungi incertae sedis</taxon>
        <taxon>Mucoromycota</taxon>
        <taxon>Glomeromycotina</taxon>
        <taxon>Glomeromycetes</taxon>
        <taxon>Glomerales</taxon>
        <taxon>Glomeraceae</taxon>
        <taxon>Rhizophagus</taxon>
    </lineage>
</organism>
<dbReference type="Proteomes" id="UP000232722">
    <property type="component" value="Unassembled WGS sequence"/>
</dbReference>
<dbReference type="OrthoDB" id="2449353at2759"/>
<gene>
    <name evidence="1" type="ORF">RhiirA5_394148</name>
</gene>